<dbReference type="AlphaFoldDB" id="H8YXH5"/>
<dbReference type="Pfam" id="PF07963">
    <property type="entry name" value="N_methyl"/>
    <property type="match status" value="1"/>
</dbReference>
<reference evidence="3" key="1">
    <citation type="submission" date="2011-06" db="EMBL/GenBank/DDBJ databases">
        <authorList>
            <consortium name="US DOE Joint Genome Institute (JGI-PGF)"/>
            <person name="Lucas S."/>
            <person name="Han J."/>
            <person name="Lapidus A."/>
            <person name="Cheng J.-F."/>
            <person name="Goodwin L."/>
            <person name="Pitluck S."/>
            <person name="Peters L."/>
            <person name="Land M.L."/>
            <person name="Hauser L."/>
            <person name="Vogl K."/>
            <person name="Liu Z."/>
            <person name="Overmann J."/>
            <person name="Frigaard N.-U."/>
            <person name="Bryant D.A."/>
            <person name="Woyke T.J."/>
        </authorList>
    </citation>
    <scope>NUCLEOTIDE SEQUENCE [LARGE SCALE GENOMIC DNA]</scope>
    <source>
        <strain evidence="3">970</strain>
    </source>
</reference>
<reference evidence="2 3" key="2">
    <citation type="submission" date="2011-11" db="EMBL/GenBank/DDBJ databases">
        <authorList>
            <consortium name="US DOE Joint Genome Institute"/>
            <person name="Lucas S."/>
            <person name="Han J."/>
            <person name="Lapidus A."/>
            <person name="Cheng J.-F."/>
            <person name="Goodwin L."/>
            <person name="Pitluck S."/>
            <person name="Peters L."/>
            <person name="Ovchinnikova G."/>
            <person name="Zhang X."/>
            <person name="Detter J.C."/>
            <person name="Han C."/>
            <person name="Tapia R."/>
            <person name="Land M."/>
            <person name="Hauser L."/>
            <person name="Kyrpides N."/>
            <person name="Ivanova N."/>
            <person name="Pagani I."/>
            <person name="Vogl K."/>
            <person name="Liu Z."/>
            <person name="Overmann J."/>
            <person name="Frigaard N.-U."/>
            <person name="Bryant D."/>
            <person name="Woyke T."/>
        </authorList>
    </citation>
    <scope>NUCLEOTIDE SEQUENCE [LARGE SCALE GENOMIC DNA]</scope>
    <source>
        <strain evidence="2 3">970</strain>
    </source>
</reference>
<dbReference type="InterPro" id="IPR032092">
    <property type="entry name" value="PilW"/>
</dbReference>
<gene>
    <name evidence="2" type="ORF">Thi970DRAFT_00804</name>
</gene>
<dbReference type="RefSeq" id="WP_009147236.1">
    <property type="nucleotide sequence ID" value="NZ_CP121471.1"/>
</dbReference>
<dbReference type="Proteomes" id="UP000002964">
    <property type="component" value="Unassembled WGS sequence"/>
</dbReference>
<dbReference type="STRING" id="631362.Thi970DRAFT_00804"/>
<dbReference type="NCBIfam" id="TIGR02532">
    <property type="entry name" value="IV_pilin_GFxxxE"/>
    <property type="match status" value="1"/>
</dbReference>
<keyword evidence="1" id="KW-1133">Transmembrane helix</keyword>
<keyword evidence="1" id="KW-0472">Membrane</keyword>
<dbReference type="GO" id="GO:0043683">
    <property type="term" value="P:type IV pilus assembly"/>
    <property type="evidence" value="ECO:0007669"/>
    <property type="project" value="InterPro"/>
</dbReference>
<proteinExistence type="predicted"/>
<dbReference type="eggNOG" id="COG4966">
    <property type="taxonomic scope" value="Bacteria"/>
</dbReference>
<dbReference type="SUPFAM" id="SSF54523">
    <property type="entry name" value="Pili subunits"/>
    <property type="match status" value="1"/>
</dbReference>
<dbReference type="Pfam" id="PF16074">
    <property type="entry name" value="PilW"/>
    <property type="match status" value="1"/>
</dbReference>
<evidence type="ECO:0000256" key="1">
    <source>
        <dbReference type="SAM" id="Phobius"/>
    </source>
</evidence>
<evidence type="ECO:0000313" key="3">
    <source>
        <dbReference type="Proteomes" id="UP000002964"/>
    </source>
</evidence>
<dbReference type="PROSITE" id="PS00409">
    <property type="entry name" value="PROKAR_NTER_METHYL"/>
    <property type="match status" value="1"/>
</dbReference>
<keyword evidence="3" id="KW-1185">Reference proteome</keyword>
<name>H8YXH5_9GAMM</name>
<dbReference type="OrthoDB" id="5296662at2"/>
<organism evidence="2 3">
    <name type="scientific">Thiorhodovibrio frisius</name>
    <dbReference type="NCBI Taxonomy" id="631362"/>
    <lineage>
        <taxon>Bacteria</taxon>
        <taxon>Pseudomonadati</taxon>
        <taxon>Pseudomonadota</taxon>
        <taxon>Gammaproteobacteria</taxon>
        <taxon>Chromatiales</taxon>
        <taxon>Chromatiaceae</taxon>
        <taxon>Thiorhodovibrio</taxon>
    </lineage>
</organism>
<accession>H8YXH5</accession>
<evidence type="ECO:0000313" key="2">
    <source>
        <dbReference type="EMBL" id="EIC23151.1"/>
    </source>
</evidence>
<dbReference type="InterPro" id="IPR012902">
    <property type="entry name" value="N_methyl_site"/>
</dbReference>
<sequence>MSTQRLPNRRTQPARQTSLSPIGSMLESCSLCRIPNRRVILRQRGVTLVELMVALTIGLFLSAGVIALYLGMTSTYRVTESQGDVSENGRFALEMLARDIRQAGYDPQSPADQPWVEDYIFGWDDTNPTMTDDTGTTTWTANDWESGTDAIRLTHAAPEVGCNPATDLCTEEDPIDYIYYIGTDSDGTNLGLRLTKIDPNESAPDTNGLIPNVVDMQIFYATGKRIDNFTRPVLDSGYRPANELAAEDWENVFAVKISLLVKSENTNAMEEPMTLNFDGTSWTAPDKALYRQFHGYATIRNRLP</sequence>
<dbReference type="HOGENOM" id="CLU_915091_0_0_6"/>
<feature type="transmembrane region" description="Helical" evidence="1">
    <location>
        <begin position="47"/>
        <end position="72"/>
    </location>
</feature>
<dbReference type="EMBL" id="JH603168">
    <property type="protein sequence ID" value="EIC23151.1"/>
    <property type="molecule type" value="Genomic_DNA"/>
</dbReference>
<keyword evidence="1" id="KW-0812">Transmembrane</keyword>
<protein>
    <submittedName>
        <fullName evidence="2">Prepilin-type N-terminal cleavage/methylation domain-containing protein</fullName>
    </submittedName>
</protein>
<dbReference type="InterPro" id="IPR045584">
    <property type="entry name" value="Pilin-like"/>
</dbReference>